<evidence type="ECO:0000313" key="3">
    <source>
        <dbReference type="Proteomes" id="UP001271769"/>
    </source>
</evidence>
<dbReference type="Pfam" id="PF07238">
    <property type="entry name" value="PilZ"/>
    <property type="match status" value="1"/>
</dbReference>
<dbReference type="Gene3D" id="2.40.10.220">
    <property type="entry name" value="predicted glycosyltransferase like domains"/>
    <property type="match status" value="1"/>
</dbReference>
<dbReference type="InterPro" id="IPR009875">
    <property type="entry name" value="PilZ_domain"/>
</dbReference>
<comment type="caution">
    <text evidence="2">The sequence shown here is derived from an EMBL/GenBank/DDBJ whole genome shotgun (WGS) entry which is preliminary data.</text>
</comment>
<evidence type="ECO:0000313" key="2">
    <source>
        <dbReference type="EMBL" id="MDY0872352.1"/>
    </source>
</evidence>
<accession>A0ABU5DYF2</accession>
<evidence type="ECO:0000259" key="1">
    <source>
        <dbReference type="Pfam" id="PF07238"/>
    </source>
</evidence>
<dbReference type="RefSeq" id="WP_320500775.1">
    <property type="nucleotide sequence ID" value="NZ_JAXCLX010000001.1"/>
</dbReference>
<keyword evidence="3" id="KW-1185">Reference proteome</keyword>
<feature type="domain" description="PilZ" evidence="1">
    <location>
        <begin position="16"/>
        <end position="102"/>
    </location>
</feature>
<proteinExistence type="predicted"/>
<sequence>MTSFTMGFTKVRGPEHRRDKRMPLPVFTVRIAGQDCDTLNWSLGGLLIENYDGHLLVEMPVEIEIKIKDAHAEFEMKIDAKVVRNDRENRRLAVKFESLSPAIYDFFERGFSRRFHRRERNPV</sequence>
<protein>
    <submittedName>
        <fullName evidence="2">PilZ domain-containing protein</fullName>
    </submittedName>
</protein>
<organism evidence="2 3">
    <name type="scientific">Dongia rigui</name>
    <dbReference type="NCBI Taxonomy" id="940149"/>
    <lineage>
        <taxon>Bacteria</taxon>
        <taxon>Pseudomonadati</taxon>
        <taxon>Pseudomonadota</taxon>
        <taxon>Alphaproteobacteria</taxon>
        <taxon>Rhodospirillales</taxon>
        <taxon>Dongiaceae</taxon>
        <taxon>Dongia</taxon>
    </lineage>
</organism>
<gene>
    <name evidence="2" type="ORF">SMD31_10480</name>
</gene>
<dbReference type="Proteomes" id="UP001271769">
    <property type="component" value="Unassembled WGS sequence"/>
</dbReference>
<reference evidence="2 3" key="1">
    <citation type="journal article" date="2013" name="Antonie Van Leeuwenhoek">
        <title>Dongia rigui sp. nov., isolated from freshwater of a large wetland in Korea.</title>
        <authorList>
            <person name="Baik K.S."/>
            <person name="Hwang Y.M."/>
            <person name="Choi J.S."/>
            <person name="Kwon J."/>
            <person name="Seong C.N."/>
        </authorList>
    </citation>
    <scope>NUCLEOTIDE SEQUENCE [LARGE SCALE GENOMIC DNA]</scope>
    <source>
        <strain evidence="2 3">04SU4-P</strain>
    </source>
</reference>
<dbReference type="EMBL" id="JAXCLX010000001">
    <property type="protein sequence ID" value="MDY0872352.1"/>
    <property type="molecule type" value="Genomic_DNA"/>
</dbReference>
<name>A0ABU5DYF2_9PROT</name>